<reference evidence="1 2" key="1">
    <citation type="journal article" date="2014" name="Genome Announc.">
        <title>Draft Genome Sequence of the Algicidal Bacterium Mangrovimonas yunxiaonensis Strain LY01.</title>
        <authorList>
            <person name="Li Y."/>
            <person name="Zhu H."/>
            <person name="Li C."/>
            <person name="Zhang H."/>
            <person name="Chen Z."/>
            <person name="Zheng W."/>
            <person name="Xu H."/>
            <person name="Zheng T."/>
        </authorList>
    </citation>
    <scope>NUCLEOTIDE SEQUENCE [LARGE SCALE GENOMIC DNA]</scope>
    <source>
        <strain evidence="1 2">LY01</strain>
    </source>
</reference>
<sequence length="295" mass="33228">MPNVVPEFLPNLSDLNLYTGNLANLIPSSKTFMYELNTPLFTDYSHKHRLIALPEGTTMTYIDDLLPEFPDNTVISKTFYYNNNEQDETEGKTIIETRVLIKKNGLWQSGNYKWNANQTNATLDNTTSTTAISYTDASGNTQNVNYVIPSSQDCITCHSNNNTMLPIGPKLRNLKRDNQLQALINGNYISNLTDAALVTALPNWDDNTFSLEKRARAYFDVNCAHCHSTGGSCENESFLRLRYETPFNDTNIYESNTAINYRMAFYQNGLSMPLIGTTMAHPEGYALISAYLDTL</sequence>
<comment type="caution">
    <text evidence="1">The sequence shown here is derived from an EMBL/GenBank/DDBJ whole genome shotgun (WGS) entry which is preliminary data.</text>
</comment>
<gene>
    <name evidence="1" type="ORF">IA57_02015</name>
</gene>
<dbReference type="AlphaFoldDB" id="A0A084TNZ5"/>
<evidence type="ECO:0008006" key="3">
    <source>
        <dbReference type="Google" id="ProtNLM"/>
    </source>
</evidence>
<dbReference type="EMBL" id="JPFK01000002">
    <property type="protein sequence ID" value="KFB02431.1"/>
    <property type="molecule type" value="Genomic_DNA"/>
</dbReference>
<dbReference type="STRING" id="1197477.IA57_02015"/>
<dbReference type="Proteomes" id="UP000028521">
    <property type="component" value="Unassembled WGS sequence"/>
</dbReference>
<name>A0A084TNZ5_9FLAO</name>
<protein>
    <recommendedName>
        <fullName evidence="3">Cytochrome c domain-containing protein</fullName>
    </recommendedName>
</protein>
<proteinExistence type="predicted"/>
<accession>A0A084TNZ5</accession>
<dbReference type="eggNOG" id="COG5434">
    <property type="taxonomic scope" value="Bacteria"/>
</dbReference>
<keyword evidence="2" id="KW-1185">Reference proteome</keyword>
<evidence type="ECO:0000313" key="2">
    <source>
        <dbReference type="Proteomes" id="UP000028521"/>
    </source>
</evidence>
<organism evidence="1 2">
    <name type="scientific">Mangrovimonas yunxiaonensis</name>
    <dbReference type="NCBI Taxonomy" id="1197477"/>
    <lineage>
        <taxon>Bacteria</taxon>
        <taxon>Pseudomonadati</taxon>
        <taxon>Bacteroidota</taxon>
        <taxon>Flavobacteriia</taxon>
        <taxon>Flavobacteriales</taxon>
        <taxon>Flavobacteriaceae</taxon>
        <taxon>Mangrovimonas</taxon>
    </lineage>
</organism>
<reference evidence="2" key="2">
    <citation type="submission" date="2014-07" db="EMBL/GenBank/DDBJ databases">
        <title>Genome sequence of Mangrovimonas yunxiaonensis.</title>
        <authorList>
            <person name="Li Y."/>
            <person name="Zheng T."/>
        </authorList>
    </citation>
    <scope>NUCLEOTIDE SEQUENCE [LARGE SCALE GENOMIC DNA]</scope>
    <source>
        <strain evidence="2">LY01</strain>
    </source>
</reference>
<evidence type="ECO:0000313" key="1">
    <source>
        <dbReference type="EMBL" id="KFB02431.1"/>
    </source>
</evidence>